<dbReference type="EMBL" id="FOTC01000002">
    <property type="protein sequence ID" value="SFL13865.1"/>
    <property type="molecule type" value="Genomic_DNA"/>
</dbReference>
<dbReference type="InterPro" id="IPR017941">
    <property type="entry name" value="Rieske_2Fe-2S"/>
</dbReference>
<keyword evidence="7" id="KW-0560">Oxidoreductase</keyword>
<name>A0A1I4F797_9EURY</name>
<accession>A0A1I4F797</accession>
<evidence type="ECO:0000256" key="4">
    <source>
        <dbReference type="ARBA" id="ARBA00023014"/>
    </source>
</evidence>
<dbReference type="PROSITE" id="PS51296">
    <property type="entry name" value="RIESKE"/>
    <property type="match status" value="1"/>
</dbReference>
<keyword evidence="4" id="KW-0411">Iron-sulfur</keyword>
<evidence type="ECO:0000256" key="1">
    <source>
        <dbReference type="ARBA" id="ARBA00022714"/>
    </source>
</evidence>
<feature type="domain" description="Rieske" evidence="6">
    <location>
        <begin position="77"/>
        <end position="181"/>
    </location>
</feature>
<dbReference type="SUPFAM" id="SSF50022">
    <property type="entry name" value="ISP domain"/>
    <property type="match status" value="1"/>
</dbReference>
<feature type="compositionally biased region" description="Basic and acidic residues" evidence="5">
    <location>
        <begin position="44"/>
        <end position="54"/>
    </location>
</feature>
<dbReference type="CDD" id="cd03467">
    <property type="entry name" value="Rieske"/>
    <property type="match status" value="1"/>
</dbReference>
<dbReference type="Pfam" id="PF00355">
    <property type="entry name" value="Rieske"/>
    <property type="match status" value="1"/>
</dbReference>
<dbReference type="AlphaFoldDB" id="A0A1I4F797"/>
<evidence type="ECO:0000256" key="3">
    <source>
        <dbReference type="ARBA" id="ARBA00023004"/>
    </source>
</evidence>
<evidence type="ECO:0000259" key="6">
    <source>
        <dbReference type="PROSITE" id="PS51296"/>
    </source>
</evidence>
<dbReference type="GO" id="GO:0051213">
    <property type="term" value="F:dioxygenase activity"/>
    <property type="evidence" value="ECO:0007669"/>
    <property type="project" value="UniProtKB-KW"/>
</dbReference>
<reference evidence="8" key="1">
    <citation type="submission" date="2016-10" db="EMBL/GenBank/DDBJ databases">
        <authorList>
            <person name="Varghese N."/>
            <person name="Submissions S."/>
        </authorList>
    </citation>
    <scope>NUCLEOTIDE SEQUENCE [LARGE SCALE GENOMIC DNA]</scope>
    <source>
        <strain evidence="8">CGMCC 1.7738</strain>
    </source>
</reference>
<dbReference type="GO" id="GO:0046872">
    <property type="term" value="F:metal ion binding"/>
    <property type="evidence" value="ECO:0007669"/>
    <property type="project" value="UniProtKB-KW"/>
</dbReference>
<dbReference type="STRING" id="553466.SAMN04487950_2679"/>
<evidence type="ECO:0000313" key="8">
    <source>
        <dbReference type="Proteomes" id="UP000199607"/>
    </source>
</evidence>
<organism evidence="7 8">
    <name type="scientific">Halogranum rubrum</name>
    <dbReference type="NCBI Taxonomy" id="553466"/>
    <lineage>
        <taxon>Archaea</taxon>
        <taxon>Methanobacteriati</taxon>
        <taxon>Methanobacteriota</taxon>
        <taxon>Stenosarchaea group</taxon>
        <taxon>Halobacteria</taxon>
        <taxon>Halobacteriales</taxon>
        <taxon>Haloferacaceae</taxon>
    </lineage>
</organism>
<proteinExistence type="predicted"/>
<gene>
    <name evidence="7" type="ORF">SAMN04487950_2679</name>
</gene>
<dbReference type="PANTHER" id="PTHR40261:SF1">
    <property type="entry name" value="RIESKE DOMAIN-CONTAINING PROTEIN"/>
    <property type="match status" value="1"/>
</dbReference>
<dbReference type="RefSeq" id="WP_089869909.1">
    <property type="nucleotide sequence ID" value="NZ_FOTC01000002.1"/>
</dbReference>
<keyword evidence="7" id="KW-0223">Dioxygenase</keyword>
<sequence>MDDPVRVTVESNDEERTVRIHDDEGELSVGDATFRFDVTGVRTRSADDETHETPDETDANGESVDAGDDEDATADPHYLAAVDDIPERGTLRFEARTGRYGVEGILQRTDEGVLAWENACPHEPDVKLDKGFGALVNGGQLVCHKHGARFNCDDGFCTRGPCRGSVLDAIGVEVRDDEVYLDDERFEAGYALDG</sequence>
<dbReference type="Gene3D" id="2.102.10.10">
    <property type="entry name" value="Rieske [2Fe-2S] iron-sulphur domain"/>
    <property type="match status" value="1"/>
</dbReference>
<protein>
    <submittedName>
        <fullName evidence="7">Ferredoxin subunit of nitrite reductase or a ring-hydroxylating dioxygenase</fullName>
    </submittedName>
</protein>
<dbReference type="PANTHER" id="PTHR40261">
    <property type="match status" value="1"/>
</dbReference>
<dbReference type="GO" id="GO:0051537">
    <property type="term" value="F:2 iron, 2 sulfur cluster binding"/>
    <property type="evidence" value="ECO:0007669"/>
    <property type="project" value="UniProtKB-KW"/>
</dbReference>
<dbReference type="Proteomes" id="UP000199607">
    <property type="component" value="Unassembled WGS sequence"/>
</dbReference>
<evidence type="ECO:0000256" key="2">
    <source>
        <dbReference type="ARBA" id="ARBA00022723"/>
    </source>
</evidence>
<dbReference type="InterPro" id="IPR036922">
    <property type="entry name" value="Rieske_2Fe-2S_sf"/>
</dbReference>
<evidence type="ECO:0000313" key="7">
    <source>
        <dbReference type="EMBL" id="SFL13865.1"/>
    </source>
</evidence>
<feature type="region of interest" description="Disordered" evidence="5">
    <location>
        <begin position="1"/>
        <end position="25"/>
    </location>
</feature>
<keyword evidence="1" id="KW-0001">2Fe-2S</keyword>
<keyword evidence="3" id="KW-0408">Iron</keyword>
<feature type="compositionally biased region" description="Acidic residues" evidence="5">
    <location>
        <begin position="55"/>
        <end position="72"/>
    </location>
</feature>
<evidence type="ECO:0000256" key="5">
    <source>
        <dbReference type="SAM" id="MobiDB-lite"/>
    </source>
</evidence>
<keyword evidence="8" id="KW-1185">Reference proteome</keyword>
<keyword evidence="2" id="KW-0479">Metal-binding</keyword>
<feature type="region of interest" description="Disordered" evidence="5">
    <location>
        <begin position="38"/>
        <end position="72"/>
    </location>
</feature>